<dbReference type="Proteomes" id="UP000821845">
    <property type="component" value="Chromosome 1"/>
</dbReference>
<gene>
    <name evidence="1" type="ORF">HPB50_018052</name>
</gene>
<protein>
    <submittedName>
        <fullName evidence="1">Uncharacterized protein</fullName>
    </submittedName>
</protein>
<accession>A0ACB7TI81</accession>
<reference evidence="1" key="1">
    <citation type="submission" date="2020-05" db="EMBL/GenBank/DDBJ databases">
        <title>Large-scale comparative analyses of tick genomes elucidate their genetic diversity and vector capacities.</title>
        <authorList>
            <person name="Jia N."/>
            <person name="Wang J."/>
            <person name="Shi W."/>
            <person name="Du L."/>
            <person name="Sun Y."/>
            <person name="Zhan W."/>
            <person name="Jiang J."/>
            <person name="Wang Q."/>
            <person name="Zhang B."/>
            <person name="Ji P."/>
            <person name="Sakyi L.B."/>
            <person name="Cui X."/>
            <person name="Yuan T."/>
            <person name="Jiang B."/>
            <person name="Yang W."/>
            <person name="Lam T.T.-Y."/>
            <person name="Chang Q."/>
            <person name="Ding S."/>
            <person name="Wang X."/>
            <person name="Zhu J."/>
            <person name="Ruan X."/>
            <person name="Zhao L."/>
            <person name="Wei J."/>
            <person name="Que T."/>
            <person name="Du C."/>
            <person name="Cheng J."/>
            <person name="Dai P."/>
            <person name="Han X."/>
            <person name="Huang E."/>
            <person name="Gao Y."/>
            <person name="Liu J."/>
            <person name="Shao H."/>
            <person name="Ye R."/>
            <person name="Li L."/>
            <person name="Wei W."/>
            <person name="Wang X."/>
            <person name="Wang C."/>
            <person name="Yang T."/>
            <person name="Huo Q."/>
            <person name="Li W."/>
            <person name="Guo W."/>
            <person name="Chen H."/>
            <person name="Zhou L."/>
            <person name="Ni X."/>
            <person name="Tian J."/>
            <person name="Zhou Y."/>
            <person name="Sheng Y."/>
            <person name="Liu T."/>
            <person name="Pan Y."/>
            <person name="Xia L."/>
            <person name="Li J."/>
            <person name="Zhao F."/>
            <person name="Cao W."/>
        </authorList>
    </citation>
    <scope>NUCLEOTIDE SEQUENCE</scope>
    <source>
        <strain evidence="1">Hyas-2018</strain>
    </source>
</reference>
<keyword evidence="2" id="KW-1185">Reference proteome</keyword>
<organism evidence="1 2">
    <name type="scientific">Hyalomma asiaticum</name>
    <name type="common">Tick</name>
    <dbReference type="NCBI Taxonomy" id="266040"/>
    <lineage>
        <taxon>Eukaryota</taxon>
        <taxon>Metazoa</taxon>
        <taxon>Ecdysozoa</taxon>
        <taxon>Arthropoda</taxon>
        <taxon>Chelicerata</taxon>
        <taxon>Arachnida</taxon>
        <taxon>Acari</taxon>
        <taxon>Parasitiformes</taxon>
        <taxon>Ixodida</taxon>
        <taxon>Ixodoidea</taxon>
        <taxon>Ixodidae</taxon>
        <taxon>Hyalomminae</taxon>
        <taxon>Hyalomma</taxon>
    </lineage>
</organism>
<dbReference type="EMBL" id="CM023481">
    <property type="protein sequence ID" value="KAH6947267.1"/>
    <property type="molecule type" value="Genomic_DNA"/>
</dbReference>
<evidence type="ECO:0000313" key="1">
    <source>
        <dbReference type="EMBL" id="KAH6947267.1"/>
    </source>
</evidence>
<comment type="caution">
    <text evidence="1">The sequence shown here is derived from an EMBL/GenBank/DDBJ whole genome shotgun (WGS) entry which is preliminary data.</text>
</comment>
<name>A0ACB7TI81_HYAAI</name>
<sequence length="391" mass="44477">MTRRKTSTWPAGTGDDDNAGESSDDNQDAQEGEGAHGGVPEGVEGVRGDAFCPRGRNGWIVCEVTEDKHELAISDAVVFVADRLNYLDVPSLRTDFQRWVFWARYPHHTRDVRKCVHDSLGTGCHDSLYQRFGANMFTWTMAYRDDADIVVPYKTWSCGPETKNSLSAILKQPLDNLTFENRKGAAWIVGSCEQYFFEKQILSLDKDGPFGCRQDIANASTNATVAIRLFPNCGGSECSSRGQCLRRIAENYNFIFVSLKPECFQSPYELIYDAFEHNIVPVVLAPPNSKLNVPEHSVVNSADFRERGELAAKLRDLLSDRTMYESYFAWKRNCSLTYVENELCPLCTALWERSMDHLNLHPNVYEWWDRRLVCQHESLHGLDTAFISERE</sequence>
<evidence type="ECO:0000313" key="2">
    <source>
        <dbReference type="Proteomes" id="UP000821845"/>
    </source>
</evidence>
<proteinExistence type="predicted"/>